<sequence length="52" mass="5882">MFTIKNWDVFGFATTPVAAVSSCFPLQLLSSNDIRALRFNSTIFIALWTKLK</sequence>
<evidence type="ECO:0000313" key="1">
    <source>
        <dbReference type="EMBL" id="ODQ76418.1"/>
    </source>
</evidence>
<dbReference type="Proteomes" id="UP000094385">
    <property type="component" value="Unassembled WGS sequence"/>
</dbReference>
<evidence type="ECO:0000313" key="2">
    <source>
        <dbReference type="Proteomes" id="UP000094385"/>
    </source>
</evidence>
<reference evidence="1 2" key="1">
    <citation type="journal article" date="2016" name="Proc. Natl. Acad. Sci. U.S.A.">
        <title>Comparative genomics of biotechnologically important yeasts.</title>
        <authorList>
            <person name="Riley R."/>
            <person name="Haridas S."/>
            <person name="Wolfe K.H."/>
            <person name="Lopes M.R."/>
            <person name="Hittinger C.T."/>
            <person name="Goeker M."/>
            <person name="Salamov A.A."/>
            <person name="Wisecaver J.H."/>
            <person name="Long T.M."/>
            <person name="Calvey C.H."/>
            <person name="Aerts A.L."/>
            <person name="Barry K.W."/>
            <person name="Choi C."/>
            <person name="Clum A."/>
            <person name="Coughlan A.Y."/>
            <person name="Deshpande S."/>
            <person name="Douglass A.P."/>
            <person name="Hanson S.J."/>
            <person name="Klenk H.-P."/>
            <person name="LaButti K.M."/>
            <person name="Lapidus A."/>
            <person name="Lindquist E.A."/>
            <person name="Lipzen A.M."/>
            <person name="Meier-Kolthoff J.P."/>
            <person name="Ohm R.A."/>
            <person name="Otillar R.P."/>
            <person name="Pangilinan J.L."/>
            <person name="Peng Y."/>
            <person name="Rokas A."/>
            <person name="Rosa C.A."/>
            <person name="Scheuner C."/>
            <person name="Sibirny A.A."/>
            <person name="Slot J.C."/>
            <person name="Stielow J.B."/>
            <person name="Sun H."/>
            <person name="Kurtzman C.P."/>
            <person name="Blackwell M."/>
            <person name="Grigoriev I.V."/>
            <person name="Jeffries T.W."/>
        </authorList>
    </citation>
    <scope>NUCLEOTIDE SEQUENCE [LARGE SCALE GENOMIC DNA]</scope>
    <source>
        <strain evidence="1 2">NRRL Y-11557</strain>
    </source>
</reference>
<protein>
    <submittedName>
        <fullName evidence="1">Uncharacterized protein</fullName>
    </submittedName>
</protein>
<gene>
    <name evidence="1" type="ORF">LIPSTDRAFT_132265</name>
</gene>
<dbReference type="AlphaFoldDB" id="A0A1E3QFP2"/>
<organism evidence="1 2">
    <name type="scientific">Lipomyces starkeyi NRRL Y-11557</name>
    <dbReference type="NCBI Taxonomy" id="675824"/>
    <lineage>
        <taxon>Eukaryota</taxon>
        <taxon>Fungi</taxon>
        <taxon>Dikarya</taxon>
        <taxon>Ascomycota</taxon>
        <taxon>Saccharomycotina</taxon>
        <taxon>Lipomycetes</taxon>
        <taxon>Lipomycetales</taxon>
        <taxon>Lipomycetaceae</taxon>
        <taxon>Lipomyces</taxon>
    </lineage>
</organism>
<dbReference type="PROSITE" id="PS51257">
    <property type="entry name" value="PROKAR_LIPOPROTEIN"/>
    <property type="match status" value="1"/>
</dbReference>
<keyword evidence="2" id="KW-1185">Reference proteome</keyword>
<proteinExistence type="predicted"/>
<dbReference type="EMBL" id="KV454289">
    <property type="protein sequence ID" value="ODQ76418.1"/>
    <property type="molecule type" value="Genomic_DNA"/>
</dbReference>
<name>A0A1E3QFP2_LIPST</name>
<accession>A0A1E3QFP2</accession>